<proteinExistence type="inferred from homology"/>
<dbReference type="Gene3D" id="3.30.110.10">
    <property type="entry name" value="Translation initiation factor 3 (IF-3), C-terminal domain"/>
    <property type="match status" value="1"/>
</dbReference>
<feature type="region of interest" description="Disordered" evidence="4">
    <location>
        <begin position="54"/>
        <end position="117"/>
    </location>
</feature>
<dbReference type="InterPro" id="IPR036787">
    <property type="entry name" value="T_IF-3_N_sf"/>
</dbReference>
<dbReference type="SUPFAM" id="SSF54364">
    <property type="entry name" value="Translation initiation factor IF3, N-terminal domain"/>
    <property type="match status" value="1"/>
</dbReference>
<dbReference type="Pfam" id="PF00707">
    <property type="entry name" value="IF3_C"/>
    <property type="match status" value="1"/>
</dbReference>
<dbReference type="OrthoDB" id="201759at2759"/>
<organism evidence="6 7">
    <name type="scientific">Triparma laevis f. longispina</name>
    <dbReference type="NCBI Taxonomy" id="1714387"/>
    <lineage>
        <taxon>Eukaryota</taxon>
        <taxon>Sar</taxon>
        <taxon>Stramenopiles</taxon>
        <taxon>Ochrophyta</taxon>
        <taxon>Bolidophyceae</taxon>
        <taxon>Parmales</taxon>
        <taxon>Triparmaceae</taxon>
        <taxon>Triparma</taxon>
    </lineage>
</organism>
<dbReference type="EMBL" id="BRXW01000087">
    <property type="protein sequence ID" value="GMI05494.1"/>
    <property type="molecule type" value="Genomic_DNA"/>
</dbReference>
<keyword evidence="7" id="KW-1185">Reference proteome</keyword>
<name>A0A9W7F9B1_9STRA</name>
<keyword evidence="3" id="KW-0648">Protein biosynthesis</keyword>
<evidence type="ECO:0000313" key="7">
    <source>
        <dbReference type="Proteomes" id="UP001165122"/>
    </source>
</evidence>
<dbReference type="InterPro" id="IPR036788">
    <property type="entry name" value="T_IF-3_C_sf"/>
</dbReference>
<dbReference type="NCBIfam" id="TIGR00168">
    <property type="entry name" value="infC"/>
    <property type="match status" value="1"/>
</dbReference>
<feature type="domain" description="Translation initiation factor 3 C-terminal" evidence="5">
    <location>
        <begin position="296"/>
        <end position="371"/>
    </location>
</feature>
<sequence>MLSPRLLSSTSPQLFAASSSISRSLFSRPPSIISLRPLPPSHFIQSPSISTITVRYRGTSPPTGRSIPVNSKTGKPGGKGKPPQRGGGDAKRNARARTVPQSKKGDMGRKGREEESVAVKVEEGKAYGDLDDSFFDLDVPLKEVGKGAGAEKNQVPRPAKSGAPRTGGKKPVRLTREQQARAERSKAGSGGGKPLMNKGLVQMLSKKSVTEVRLVVETYAMDEKNESRVCSLEEAVAVARDELDIDLVLVTPADKLSSASQVVVKAVDWGRMEYDKKKKEKVAKKASIDAGKKPTKTKEIKFGAAVETGDFDRKIAQLIKHLEKGHSVKVTIMAKKREMNLNPTCVKELQISVFKKLEKYVTKDSSRKLPGFAQFRYQVVFTPKGNIAEILSKEETLKRIAREEGLSEDLVKSKINL</sequence>
<dbReference type="SUPFAM" id="SSF55200">
    <property type="entry name" value="Translation initiation factor IF3, C-terminal domain"/>
    <property type="match status" value="1"/>
</dbReference>
<feature type="compositionally biased region" description="Basic and acidic residues" evidence="4">
    <location>
        <begin position="174"/>
        <end position="186"/>
    </location>
</feature>
<dbReference type="InterPro" id="IPR001288">
    <property type="entry name" value="Translation_initiation_fac_3"/>
</dbReference>
<evidence type="ECO:0000256" key="1">
    <source>
        <dbReference type="ARBA" id="ARBA00005439"/>
    </source>
</evidence>
<dbReference type="Proteomes" id="UP001165122">
    <property type="component" value="Unassembled WGS sequence"/>
</dbReference>
<feature type="compositionally biased region" description="Polar residues" evidence="4">
    <location>
        <begin position="60"/>
        <end position="73"/>
    </location>
</feature>
<gene>
    <name evidence="6" type="ORF">TrLO_g3098</name>
</gene>
<reference evidence="7" key="1">
    <citation type="journal article" date="2023" name="Commun. Biol.">
        <title>Genome analysis of Parmales, the sister group of diatoms, reveals the evolutionary specialization of diatoms from phago-mixotrophs to photoautotrophs.</title>
        <authorList>
            <person name="Ban H."/>
            <person name="Sato S."/>
            <person name="Yoshikawa S."/>
            <person name="Yamada K."/>
            <person name="Nakamura Y."/>
            <person name="Ichinomiya M."/>
            <person name="Sato N."/>
            <person name="Blanc-Mathieu R."/>
            <person name="Endo H."/>
            <person name="Kuwata A."/>
            <person name="Ogata H."/>
        </authorList>
    </citation>
    <scope>NUCLEOTIDE SEQUENCE [LARGE SCALE GENOMIC DNA]</scope>
    <source>
        <strain evidence="7">NIES 3700</strain>
    </source>
</reference>
<evidence type="ECO:0000313" key="6">
    <source>
        <dbReference type="EMBL" id="GMI05494.1"/>
    </source>
</evidence>
<keyword evidence="2" id="KW-0396">Initiation factor</keyword>
<dbReference type="AlphaFoldDB" id="A0A9W7F9B1"/>
<feature type="region of interest" description="Disordered" evidence="4">
    <location>
        <begin position="146"/>
        <end position="197"/>
    </location>
</feature>
<feature type="compositionally biased region" description="Basic and acidic residues" evidence="4">
    <location>
        <begin position="103"/>
        <end position="117"/>
    </location>
</feature>
<dbReference type="GO" id="GO:0032790">
    <property type="term" value="P:ribosome disassembly"/>
    <property type="evidence" value="ECO:0007669"/>
    <property type="project" value="TreeGrafter"/>
</dbReference>
<dbReference type="PANTHER" id="PTHR10938">
    <property type="entry name" value="TRANSLATION INITIATION FACTOR IF-3"/>
    <property type="match status" value="1"/>
</dbReference>
<accession>A0A9W7F9B1</accession>
<protein>
    <recommendedName>
        <fullName evidence="5">Translation initiation factor 3 C-terminal domain-containing protein</fullName>
    </recommendedName>
</protein>
<dbReference type="GO" id="GO:0003743">
    <property type="term" value="F:translation initiation factor activity"/>
    <property type="evidence" value="ECO:0007669"/>
    <property type="project" value="UniProtKB-KW"/>
</dbReference>
<dbReference type="PANTHER" id="PTHR10938:SF0">
    <property type="entry name" value="TRANSLATION INITIATION FACTOR IF-3, MITOCHONDRIAL"/>
    <property type="match status" value="1"/>
</dbReference>
<evidence type="ECO:0000259" key="5">
    <source>
        <dbReference type="Pfam" id="PF00707"/>
    </source>
</evidence>
<evidence type="ECO:0000256" key="3">
    <source>
        <dbReference type="ARBA" id="ARBA00022917"/>
    </source>
</evidence>
<dbReference type="Gene3D" id="3.10.20.80">
    <property type="entry name" value="Translation initiation factor 3 (IF-3), N-terminal domain"/>
    <property type="match status" value="1"/>
</dbReference>
<evidence type="ECO:0000256" key="2">
    <source>
        <dbReference type="ARBA" id="ARBA00022540"/>
    </source>
</evidence>
<dbReference type="GO" id="GO:0043022">
    <property type="term" value="F:ribosome binding"/>
    <property type="evidence" value="ECO:0007669"/>
    <property type="project" value="TreeGrafter"/>
</dbReference>
<comment type="similarity">
    <text evidence="1">Belongs to the IF-3 family.</text>
</comment>
<comment type="caution">
    <text evidence="6">The sequence shown here is derived from an EMBL/GenBank/DDBJ whole genome shotgun (WGS) entry which is preliminary data.</text>
</comment>
<evidence type="ECO:0000256" key="4">
    <source>
        <dbReference type="SAM" id="MobiDB-lite"/>
    </source>
</evidence>
<dbReference type="InterPro" id="IPR019815">
    <property type="entry name" value="Translation_initiation_fac_3_C"/>
</dbReference>